<comment type="function">
    <text evidence="2 4">Binds together with bS18 to 16S ribosomal RNA.</text>
</comment>
<dbReference type="EMBL" id="NFKL01000003">
    <property type="protein sequence ID" value="OUP60269.1"/>
    <property type="molecule type" value="Genomic_DNA"/>
</dbReference>
<dbReference type="PANTHER" id="PTHR21011">
    <property type="entry name" value="MITOCHONDRIAL 28S RIBOSOMAL PROTEIN S6"/>
    <property type="match status" value="1"/>
</dbReference>
<evidence type="ECO:0000256" key="2">
    <source>
        <dbReference type="ARBA" id="ARBA00035104"/>
    </source>
</evidence>
<dbReference type="HAMAP" id="MF_00360">
    <property type="entry name" value="Ribosomal_bS6"/>
    <property type="match status" value="1"/>
</dbReference>
<dbReference type="NCBIfam" id="TIGR00166">
    <property type="entry name" value="S6"/>
    <property type="match status" value="1"/>
</dbReference>
<dbReference type="AlphaFoldDB" id="A0A1Y4LXC2"/>
<dbReference type="GO" id="GO:0005737">
    <property type="term" value="C:cytoplasm"/>
    <property type="evidence" value="ECO:0007669"/>
    <property type="project" value="UniProtKB-ARBA"/>
</dbReference>
<keyword evidence="4" id="KW-0687">Ribonucleoprotein</keyword>
<dbReference type="Proteomes" id="UP000195897">
    <property type="component" value="Unassembled WGS sequence"/>
</dbReference>
<keyword evidence="4" id="KW-0699">rRNA-binding</keyword>
<dbReference type="InterPro" id="IPR000529">
    <property type="entry name" value="Ribosomal_bS6"/>
</dbReference>
<reference evidence="7 8" key="1">
    <citation type="submission" date="2017-04" db="EMBL/GenBank/DDBJ databases">
        <title>Function of individual gut microbiota members based on whole genome sequencing of pure cultures obtained from chicken caecum.</title>
        <authorList>
            <person name="Medvecky M."/>
            <person name="Cejkova D."/>
            <person name="Polansky O."/>
            <person name="Karasova D."/>
            <person name="Kubasova T."/>
            <person name="Cizek A."/>
            <person name="Rychlik I."/>
        </authorList>
    </citation>
    <scope>NUCLEOTIDE SEQUENCE [LARGE SCALE GENOMIC DNA]</scope>
    <source>
        <strain evidence="7">An179</strain>
        <strain evidence="8">An180</strain>
    </source>
</reference>
<dbReference type="InterPro" id="IPR035980">
    <property type="entry name" value="Ribosomal_bS6_sf"/>
</dbReference>
<evidence type="ECO:0000256" key="1">
    <source>
        <dbReference type="ARBA" id="ARBA00009512"/>
    </source>
</evidence>
<dbReference type="PANTHER" id="PTHR21011:SF1">
    <property type="entry name" value="SMALL RIBOSOMAL SUBUNIT PROTEIN BS6M"/>
    <property type="match status" value="1"/>
</dbReference>
<keyword evidence="4" id="KW-0694">RNA-binding</keyword>
<dbReference type="InterPro" id="IPR014717">
    <property type="entry name" value="Transl_elong_EF1B/ribsomal_bS6"/>
</dbReference>
<comment type="similarity">
    <text evidence="1 4">Belongs to the bacterial ribosomal protein bS6 family.</text>
</comment>
<evidence type="ECO:0000313" key="6">
    <source>
        <dbReference type="EMBL" id="OUP60269.1"/>
    </source>
</evidence>
<dbReference type="InterPro" id="IPR020814">
    <property type="entry name" value="Ribosomal_S6_plastid/chlpt"/>
</dbReference>
<dbReference type="SUPFAM" id="SSF54995">
    <property type="entry name" value="Ribosomal protein S6"/>
    <property type="match status" value="1"/>
</dbReference>
<dbReference type="Pfam" id="PF01250">
    <property type="entry name" value="Ribosomal_S6"/>
    <property type="match status" value="1"/>
</dbReference>
<reference evidence="6" key="2">
    <citation type="journal article" date="2018" name="BMC Genomics">
        <title>Whole genome sequencing and function prediction of 133 gut anaerobes isolated from chicken caecum in pure cultures.</title>
        <authorList>
            <person name="Medvecky M."/>
            <person name="Cejkova D."/>
            <person name="Polansky O."/>
            <person name="Karasova D."/>
            <person name="Kubasova T."/>
            <person name="Cizek A."/>
            <person name="Rychlik I."/>
        </authorList>
    </citation>
    <scope>NUCLEOTIDE SEQUENCE</scope>
    <source>
        <strain evidence="6">An179</strain>
        <strain evidence="5">An180</strain>
    </source>
</reference>
<keyword evidence="4 6" id="KW-0689">Ribosomal protein</keyword>
<evidence type="ECO:0000256" key="3">
    <source>
        <dbReference type="ARBA" id="ARBA00035294"/>
    </source>
</evidence>
<name>A0A1Y4LXC2_9FIRM</name>
<gene>
    <name evidence="4" type="primary">rpsF</name>
    <name evidence="6" type="ORF">B5F15_03135</name>
    <name evidence="5" type="ORF">B5F17_00135</name>
</gene>
<dbReference type="CDD" id="cd00473">
    <property type="entry name" value="bS6"/>
    <property type="match status" value="1"/>
</dbReference>
<dbReference type="GO" id="GO:0005840">
    <property type="term" value="C:ribosome"/>
    <property type="evidence" value="ECO:0007669"/>
    <property type="project" value="UniProtKB-KW"/>
</dbReference>
<comment type="caution">
    <text evidence="6">The sequence shown here is derived from an EMBL/GenBank/DDBJ whole genome shotgun (WGS) entry which is preliminary data.</text>
</comment>
<proteinExistence type="inferred from homology"/>
<dbReference type="STRING" id="501571.GCA_900143195_00377"/>
<evidence type="ECO:0000313" key="5">
    <source>
        <dbReference type="EMBL" id="OUP54341.1"/>
    </source>
</evidence>
<accession>A0A1Y4LXC2</accession>
<evidence type="ECO:0000256" key="4">
    <source>
        <dbReference type="HAMAP-Rule" id="MF_00360"/>
    </source>
</evidence>
<protein>
    <recommendedName>
        <fullName evidence="3 4">Small ribosomal subunit protein bS6</fullName>
    </recommendedName>
</protein>
<sequence length="97" mass="10934">MAKVTGKYETLFIVNPTLGEEEISALVQKFQSLVEANGTVDKVEDWGKRRMAYAIDDLHEGYYTLIQFTSAPSFPAELDRIYKITDGVMRSIIVALD</sequence>
<dbReference type="Gene3D" id="3.30.70.60">
    <property type="match status" value="1"/>
</dbReference>
<dbReference type="RefSeq" id="WP_016148394.1">
    <property type="nucleotide sequence ID" value="NZ_CABKSA010000002.1"/>
</dbReference>
<organism evidence="6 7">
    <name type="scientific">Butyricicoccus pullicaecorum</name>
    <dbReference type="NCBI Taxonomy" id="501571"/>
    <lineage>
        <taxon>Bacteria</taxon>
        <taxon>Bacillati</taxon>
        <taxon>Bacillota</taxon>
        <taxon>Clostridia</taxon>
        <taxon>Eubacteriales</taxon>
        <taxon>Butyricicoccaceae</taxon>
        <taxon>Butyricicoccus</taxon>
    </lineage>
</organism>
<evidence type="ECO:0000313" key="7">
    <source>
        <dbReference type="Proteomes" id="UP000195326"/>
    </source>
</evidence>
<dbReference type="GO" id="GO:0070181">
    <property type="term" value="F:small ribosomal subunit rRNA binding"/>
    <property type="evidence" value="ECO:0007669"/>
    <property type="project" value="TreeGrafter"/>
</dbReference>
<dbReference type="GO" id="GO:1990904">
    <property type="term" value="C:ribonucleoprotein complex"/>
    <property type="evidence" value="ECO:0007669"/>
    <property type="project" value="UniProtKB-KW"/>
</dbReference>
<dbReference type="GO" id="GO:0003735">
    <property type="term" value="F:structural constituent of ribosome"/>
    <property type="evidence" value="ECO:0007669"/>
    <property type="project" value="InterPro"/>
</dbReference>
<evidence type="ECO:0000313" key="8">
    <source>
        <dbReference type="Proteomes" id="UP000195897"/>
    </source>
</evidence>
<dbReference type="GO" id="GO:0006412">
    <property type="term" value="P:translation"/>
    <property type="evidence" value="ECO:0007669"/>
    <property type="project" value="UniProtKB-UniRule"/>
</dbReference>
<dbReference type="EMBL" id="NFKK01000001">
    <property type="protein sequence ID" value="OUP54341.1"/>
    <property type="molecule type" value="Genomic_DNA"/>
</dbReference>
<dbReference type="Proteomes" id="UP000195326">
    <property type="component" value="Unassembled WGS sequence"/>
</dbReference>